<evidence type="ECO:0000313" key="3">
    <source>
        <dbReference type="Proteomes" id="UP000034032"/>
    </source>
</evidence>
<organism evidence="2 3">
    <name type="scientific">Candidatus Yanofskybacteria bacterium GW2011_GWA2_44_9</name>
    <dbReference type="NCBI Taxonomy" id="1619025"/>
    <lineage>
        <taxon>Bacteria</taxon>
        <taxon>Candidatus Yanofskyibacteriota</taxon>
    </lineage>
</organism>
<dbReference type="PATRIC" id="fig|1619025.3.peg.2"/>
<feature type="binding site" evidence="1">
    <location>
        <begin position="205"/>
        <end position="207"/>
    </location>
    <ligand>
        <name>FAD</name>
        <dbReference type="ChEBI" id="CHEBI:57692"/>
        <note>ligand shared between neighboring subunits</note>
    </ligand>
</feature>
<keyword evidence="1" id="KW-0808">Transferase</keyword>
<dbReference type="AlphaFoldDB" id="A0A0G1KG81"/>
<keyword evidence="1" id="KW-0545">Nucleotide biosynthesis</keyword>
<dbReference type="CDD" id="cd20175">
    <property type="entry name" value="ThyX"/>
    <property type="match status" value="1"/>
</dbReference>
<feature type="binding site" evidence="1">
    <location>
        <position position="216"/>
    </location>
    <ligand>
        <name>dUMP</name>
        <dbReference type="ChEBI" id="CHEBI:246422"/>
        <note>ligand shared between dimeric partners</note>
    </ligand>
</feature>
<comment type="function">
    <text evidence="1">Catalyzes the reductive methylation of 2'-deoxyuridine-5'-monophosphate (dUMP) to 2'-deoxythymidine-5'-monophosphate (dTMP) while utilizing 5,10-methylenetetrahydrofolate (mTHF) as the methyl donor, and NADPH and FADH(2) as the reductant.</text>
</comment>
<proteinExistence type="inferred from homology"/>
<dbReference type="EC" id="2.1.1.148" evidence="1"/>
<dbReference type="EMBL" id="LCJR01000001">
    <property type="protein sequence ID" value="KKT82746.1"/>
    <property type="molecule type" value="Genomic_DNA"/>
</dbReference>
<comment type="subunit">
    <text evidence="1">Homotetramer.</text>
</comment>
<sequence>MSEENLPARIFEETHSTFRPISEGAEKWLHRPIQCLDHGFVYLVDYMGCDESIAQAARVSYGKGTKKVNEDRGLIRYLRRHLHTTPSEMVEFKFHCKMPIFVARQWIRHRTANVNEYSGRYSKMLDEFYLPEPAVLKKQSADNRQGRSENLSEEDQRFVLGLLKAEYNSQYRTYKRFIDDVGLAKELSRIGLSVANYTQWYWKIDLHNLLHFLRLRLDTHAQYEIRVFGEAMARIIKDAMPISYGAFEDYQLYALSFSRLELDILSQNQWPMDMPRLSAILERGIVNKRERSEFLDKLKRLNFVA</sequence>
<feature type="binding site" evidence="1">
    <location>
        <position position="85"/>
    </location>
    <ligand>
        <name>FAD</name>
        <dbReference type="ChEBI" id="CHEBI:57692"/>
        <note>ligand shared between neighboring subunits</note>
    </ligand>
</feature>
<feature type="binding site" evidence="1">
    <location>
        <begin position="108"/>
        <end position="110"/>
    </location>
    <ligand>
        <name>FAD</name>
        <dbReference type="ChEBI" id="CHEBI:57692"/>
        <note>ligand shared between neighboring subunits</note>
    </ligand>
</feature>
<reference evidence="2 3" key="1">
    <citation type="journal article" date="2015" name="Nature">
        <title>rRNA introns, odd ribosomes, and small enigmatic genomes across a large radiation of phyla.</title>
        <authorList>
            <person name="Brown C.T."/>
            <person name="Hug L.A."/>
            <person name="Thomas B.C."/>
            <person name="Sharon I."/>
            <person name="Castelle C.J."/>
            <person name="Singh A."/>
            <person name="Wilkins M.J."/>
            <person name="Williams K.H."/>
            <person name="Banfield J.F."/>
        </authorList>
    </citation>
    <scope>NUCLEOTIDE SEQUENCE [LARGE SCALE GENOMIC DNA]</scope>
</reference>
<dbReference type="GO" id="GO:0006235">
    <property type="term" value="P:dTTP biosynthetic process"/>
    <property type="evidence" value="ECO:0007669"/>
    <property type="project" value="UniProtKB-UniRule"/>
</dbReference>
<feature type="binding site" evidence="1">
    <location>
        <position position="211"/>
    </location>
    <ligand>
        <name>FAD</name>
        <dbReference type="ChEBI" id="CHEBI:57692"/>
        <note>ligand shared between neighboring subunits</note>
    </ligand>
</feature>
<dbReference type="GO" id="GO:0050797">
    <property type="term" value="F:thymidylate synthase (FAD) activity"/>
    <property type="evidence" value="ECO:0007669"/>
    <property type="project" value="UniProtKB-UniRule"/>
</dbReference>
<dbReference type="GO" id="GO:0032259">
    <property type="term" value="P:methylation"/>
    <property type="evidence" value="ECO:0007669"/>
    <property type="project" value="UniProtKB-KW"/>
</dbReference>
<keyword evidence="1" id="KW-0274">FAD</keyword>
<comment type="cofactor">
    <cofactor evidence="1">
        <name>FAD</name>
        <dbReference type="ChEBI" id="CHEBI:57692"/>
    </cofactor>
    <text evidence="1">Binds 4 FAD per tetramer. Each FAD binding site is formed by three monomers.</text>
</comment>
<keyword evidence="1" id="KW-0285">Flavoprotein</keyword>
<dbReference type="PANTHER" id="PTHR34934">
    <property type="entry name" value="FLAVIN-DEPENDENT THYMIDYLATE SYNTHASE"/>
    <property type="match status" value="1"/>
</dbReference>
<feature type="binding site" evidence="1">
    <location>
        <position position="116"/>
    </location>
    <ligand>
        <name>FAD</name>
        <dbReference type="ChEBI" id="CHEBI:57692"/>
        <note>ligand shared between neighboring subunits</note>
    </ligand>
</feature>
<feature type="active site" description="Involved in ionization of N3 of dUMP, leading to its activation" evidence="1">
    <location>
        <position position="216"/>
    </location>
</feature>
<accession>A0A0G1KG81</accession>
<dbReference type="HAMAP" id="MF_01408">
    <property type="entry name" value="ThyX"/>
    <property type="match status" value="1"/>
</dbReference>
<keyword evidence="1" id="KW-0521">NADP</keyword>
<dbReference type="InterPro" id="IPR003669">
    <property type="entry name" value="Thymidylate_synthase_ThyX"/>
</dbReference>
<dbReference type="GO" id="GO:0004799">
    <property type="term" value="F:thymidylate synthase activity"/>
    <property type="evidence" value="ECO:0007669"/>
    <property type="project" value="TreeGrafter"/>
</dbReference>
<dbReference type="Gene3D" id="3.30.1360.170">
    <property type="match status" value="1"/>
</dbReference>
<feature type="binding site" evidence="1">
    <location>
        <begin position="105"/>
        <end position="108"/>
    </location>
    <ligand>
        <name>dUMP</name>
        <dbReference type="ChEBI" id="CHEBI:246422"/>
        <note>ligand shared between dimeric partners</note>
    </ligand>
</feature>
<gene>
    <name evidence="1" type="primary">thyX</name>
    <name evidence="2" type="ORF">UW79_C0001G0002</name>
</gene>
<evidence type="ECO:0000256" key="1">
    <source>
        <dbReference type="HAMAP-Rule" id="MF_01408"/>
    </source>
</evidence>
<evidence type="ECO:0000313" key="2">
    <source>
        <dbReference type="EMBL" id="KKT82746.1"/>
    </source>
</evidence>
<feature type="binding site" description="in other chain" evidence="1">
    <location>
        <begin position="116"/>
        <end position="120"/>
    </location>
    <ligand>
        <name>dUMP</name>
        <dbReference type="ChEBI" id="CHEBI:246422"/>
        <note>ligand shared between dimeric partners</note>
    </ligand>
</feature>
<feature type="binding site" description="in other chain" evidence="1">
    <location>
        <position position="189"/>
    </location>
    <ligand>
        <name>dUMP</name>
        <dbReference type="ChEBI" id="CHEBI:246422"/>
        <note>ligand shared between dimeric partners</note>
    </ligand>
</feature>
<keyword evidence="1" id="KW-0489">Methyltransferase</keyword>
<comment type="catalytic activity">
    <reaction evidence="1">
        <text>dUMP + (6R)-5,10-methylene-5,6,7,8-tetrahydrofolate + NADPH + H(+) = dTMP + (6S)-5,6,7,8-tetrahydrofolate + NADP(+)</text>
        <dbReference type="Rhea" id="RHEA:29043"/>
        <dbReference type="ChEBI" id="CHEBI:15378"/>
        <dbReference type="ChEBI" id="CHEBI:15636"/>
        <dbReference type="ChEBI" id="CHEBI:57453"/>
        <dbReference type="ChEBI" id="CHEBI:57783"/>
        <dbReference type="ChEBI" id="CHEBI:58349"/>
        <dbReference type="ChEBI" id="CHEBI:63528"/>
        <dbReference type="ChEBI" id="CHEBI:246422"/>
        <dbReference type="EC" id="2.1.1.148"/>
    </reaction>
</comment>
<dbReference type="UniPathway" id="UPA00575"/>
<dbReference type="PANTHER" id="PTHR34934:SF1">
    <property type="entry name" value="FLAVIN-DEPENDENT THYMIDYLATE SYNTHASE"/>
    <property type="match status" value="1"/>
</dbReference>
<dbReference type="SUPFAM" id="SSF69796">
    <property type="entry name" value="Thymidylate synthase-complementing protein Thy1"/>
    <property type="match status" value="1"/>
</dbReference>
<comment type="caution">
    <text evidence="2">The sequence shown here is derived from an EMBL/GenBank/DDBJ whole genome shotgun (WGS) entry which is preliminary data.</text>
</comment>
<dbReference type="Proteomes" id="UP000034032">
    <property type="component" value="Unassembled WGS sequence"/>
</dbReference>
<comment type="pathway">
    <text evidence="1">Pyrimidine metabolism; dTTP biosynthesis.</text>
</comment>
<dbReference type="NCBIfam" id="TIGR02170">
    <property type="entry name" value="thyX"/>
    <property type="match status" value="1"/>
</dbReference>
<dbReference type="GO" id="GO:0070402">
    <property type="term" value="F:NADPH binding"/>
    <property type="evidence" value="ECO:0007669"/>
    <property type="project" value="TreeGrafter"/>
</dbReference>
<dbReference type="GO" id="GO:0006231">
    <property type="term" value="P:dTMP biosynthetic process"/>
    <property type="evidence" value="ECO:0007669"/>
    <property type="project" value="UniProtKB-UniRule"/>
</dbReference>
<dbReference type="InterPro" id="IPR036098">
    <property type="entry name" value="Thymidylate_synthase_ThyX_sf"/>
</dbReference>
<name>A0A0G1KG81_9BACT</name>
<dbReference type="Pfam" id="PF02511">
    <property type="entry name" value="Thy1"/>
    <property type="match status" value="1"/>
</dbReference>
<dbReference type="PROSITE" id="PS51331">
    <property type="entry name" value="THYX"/>
    <property type="match status" value="1"/>
</dbReference>
<comment type="similarity">
    <text evidence="1">Belongs to the thymidylate synthase ThyX family.</text>
</comment>
<dbReference type="GO" id="GO:0050660">
    <property type="term" value="F:flavin adenine dinucleotide binding"/>
    <property type="evidence" value="ECO:0007669"/>
    <property type="project" value="UniProtKB-UniRule"/>
</dbReference>
<protein>
    <recommendedName>
        <fullName evidence="1">Flavin-dependent thymidylate synthase</fullName>
        <shortName evidence="1">FDTS</shortName>
        <ecNumber evidence="1">2.1.1.148</ecNumber>
    </recommendedName>
    <alternativeName>
        <fullName evidence="1">FAD-dependent thymidylate synthase</fullName>
    </alternativeName>
    <alternativeName>
        <fullName evidence="1">Thymidylate synthase ThyX</fullName>
        <shortName evidence="1">TS</shortName>
        <shortName evidence="1">TSase</shortName>
    </alternativeName>
</protein>